<dbReference type="InterPro" id="IPR011330">
    <property type="entry name" value="Glyco_hydro/deAcase_b/a-brl"/>
</dbReference>
<evidence type="ECO:0000313" key="2">
    <source>
        <dbReference type="EMBL" id="GAA3984117.1"/>
    </source>
</evidence>
<name>A0ABP7QKG6_9BURK</name>
<dbReference type="InterPro" id="IPR054297">
    <property type="entry name" value="DUF7033"/>
</dbReference>
<accession>A0ABP7QKG6</accession>
<dbReference type="SUPFAM" id="SSF88713">
    <property type="entry name" value="Glycoside hydrolase/deacetylase"/>
    <property type="match status" value="1"/>
</dbReference>
<protein>
    <recommendedName>
        <fullName evidence="1">DUF7033 domain-containing protein</fullName>
    </recommendedName>
</protein>
<dbReference type="Proteomes" id="UP001501627">
    <property type="component" value="Unassembled WGS sequence"/>
</dbReference>
<keyword evidence="3" id="KW-1185">Reference proteome</keyword>
<gene>
    <name evidence="2" type="ORF">GCM10022279_04320</name>
</gene>
<dbReference type="RefSeq" id="WP_103045359.1">
    <property type="nucleotide sequence ID" value="NZ_BAABBP010000002.1"/>
</dbReference>
<dbReference type="Gene3D" id="3.20.20.370">
    <property type="entry name" value="Glycoside hydrolase/deacetylase"/>
    <property type="match status" value="1"/>
</dbReference>
<sequence>MPGTLWHSPAALAWLQTILRERFGHAFVLQAQPDGSGMALRLPGDARCISLALNGATFARADSDLPCTLWNAAAEGWQPALPGALPAPGAAQLPAPLITPADNGWHIGYDILGLTYWMLTRQEEVGRTDLDNHGRFPAVHSHAYKHGYLERPVVDEWLHVLGQVIARTWPGIALKQHQFSMKVSHDVDAPSRYGFASAKGLLRAMAGDVLKRGDIKNALRAPWIRLNTRDALHPSDPFNTFEWIMDLSDQHGLTSAFYFICGRTSAMDADYEPEHPAIRALMRRIHERGHEIGLHPSYGTYQKPELIAQEAQRLRTVLAEENIRQAEMGGRMHLLRWEQPTTLRAWADAGMNYDSTLSYADRPGFRCGTCFEYPAFDSVLGQALKLRVRPLVVMECSVIATRYLGLGLGEEAKRKINLLKNACICVGGCFTSLWHNSELKMMEEQELYMNMLHKQFK</sequence>
<proteinExistence type="predicted"/>
<comment type="caution">
    <text evidence="2">The sequence shown here is derived from an EMBL/GenBank/DDBJ whole genome shotgun (WGS) entry which is preliminary data.</text>
</comment>
<dbReference type="Pfam" id="PF23019">
    <property type="entry name" value="DUF7033"/>
    <property type="match status" value="1"/>
</dbReference>
<dbReference type="CDD" id="cd10931">
    <property type="entry name" value="CE4_u7"/>
    <property type="match status" value="1"/>
</dbReference>
<feature type="domain" description="DUF7033" evidence="1">
    <location>
        <begin position="108"/>
        <end position="195"/>
    </location>
</feature>
<evidence type="ECO:0000313" key="3">
    <source>
        <dbReference type="Proteomes" id="UP001501627"/>
    </source>
</evidence>
<dbReference type="EMBL" id="BAABBP010000002">
    <property type="protein sequence ID" value="GAA3984117.1"/>
    <property type="molecule type" value="Genomic_DNA"/>
</dbReference>
<organism evidence="2 3">
    <name type="scientific">Comamonas faecalis</name>
    <dbReference type="NCBI Taxonomy" id="1387849"/>
    <lineage>
        <taxon>Bacteria</taxon>
        <taxon>Pseudomonadati</taxon>
        <taxon>Pseudomonadota</taxon>
        <taxon>Betaproteobacteria</taxon>
        <taxon>Burkholderiales</taxon>
        <taxon>Comamonadaceae</taxon>
        <taxon>Comamonas</taxon>
    </lineage>
</organism>
<reference evidence="3" key="1">
    <citation type="journal article" date="2019" name="Int. J. Syst. Evol. Microbiol.">
        <title>The Global Catalogue of Microorganisms (GCM) 10K type strain sequencing project: providing services to taxonomists for standard genome sequencing and annotation.</title>
        <authorList>
            <consortium name="The Broad Institute Genomics Platform"/>
            <consortium name="The Broad Institute Genome Sequencing Center for Infectious Disease"/>
            <person name="Wu L."/>
            <person name="Ma J."/>
        </authorList>
    </citation>
    <scope>NUCLEOTIDE SEQUENCE [LARGE SCALE GENOMIC DNA]</scope>
    <source>
        <strain evidence="3">JCM 17561</strain>
    </source>
</reference>
<evidence type="ECO:0000259" key="1">
    <source>
        <dbReference type="Pfam" id="PF23019"/>
    </source>
</evidence>